<evidence type="ECO:0000313" key="5">
    <source>
        <dbReference type="Proteomes" id="UP001206236"/>
    </source>
</evidence>
<dbReference type="GO" id="GO:0016780">
    <property type="term" value="F:phosphotransferase activity, for other substituted phosphate groups"/>
    <property type="evidence" value="ECO:0007669"/>
    <property type="project" value="TreeGrafter"/>
</dbReference>
<protein>
    <submittedName>
        <fullName evidence="4">Sugar transferase</fullName>
    </submittedName>
</protein>
<dbReference type="PANTHER" id="PTHR30576">
    <property type="entry name" value="COLANIC BIOSYNTHESIS UDP-GLUCOSE LIPID CARRIER TRANSFERASE"/>
    <property type="match status" value="1"/>
</dbReference>
<proteinExistence type="inferred from homology"/>
<comment type="caution">
    <text evidence="4">The sequence shown here is derived from an EMBL/GenBank/DDBJ whole genome shotgun (WGS) entry which is preliminary data.</text>
</comment>
<reference evidence="4" key="1">
    <citation type="submission" date="2022-06" db="EMBL/GenBank/DDBJ databases">
        <title>Isolation of gut microbiota from human fecal samples.</title>
        <authorList>
            <person name="Pamer E.G."/>
            <person name="Barat B."/>
            <person name="Waligurski E."/>
            <person name="Medina S."/>
            <person name="Paddock L."/>
            <person name="Mostad J."/>
        </authorList>
    </citation>
    <scope>NUCLEOTIDE SEQUENCE</scope>
    <source>
        <strain evidence="4">DFI.5.57</strain>
    </source>
</reference>
<dbReference type="PANTHER" id="PTHR30576:SF0">
    <property type="entry name" value="UNDECAPRENYL-PHOSPHATE N-ACETYLGALACTOSAMINYL 1-PHOSPHATE TRANSFERASE-RELATED"/>
    <property type="match status" value="1"/>
</dbReference>
<organism evidence="4 5">
    <name type="scientific">Ruminococcus bicirculans</name>
    <name type="common">ex Wegman et al. 2014</name>
    <dbReference type="NCBI Taxonomy" id="1160721"/>
    <lineage>
        <taxon>Bacteria</taxon>
        <taxon>Bacillati</taxon>
        <taxon>Bacillota</taxon>
        <taxon>Clostridia</taxon>
        <taxon>Eubacteriales</taxon>
        <taxon>Oscillospiraceae</taxon>
        <taxon>Ruminococcus</taxon>
    </lineage>
</organism>
<dbReference type="Proteomes" id="UP001206236">
    <property type="component" value="Unassembled WGS sequence"/>
</dbReference>
<dbReference type="AlphaFoldDB" id="A0AAW5KT30"/>
<dbReference type="EMBL" id="JANGCN010000036">
    <property type="protein sequence ID" value="MCQ5154078.1"/>
    <property type="molecule type" value="Genomic_DNA"/>
</dbReference>
<keyword evidence="2" id="KW-0472">Membrane</keyword>
<keyword evidence="4" id="KW-0808">Transferase</keyword>
<accession>A0AAW5KT30</accession>
<evidence type="ECO:0000313" key="4">
    <source>
        <dbReference type="EMBL" id="MCQ5154078.1"/>
    </source>
</evidence>
<gene>
    <name evidence="4" type="ORF">NE632_12280</name>
</gene>
<keyword evidence="2" id="KW-0812">Transmembrane</keyword>
<feature type="transmembrane region" description="Helical" evidence="2">
    <location>
        <begin position="37"/>
        <end position="61"/>
    </location>
</feature>
<evidence type="ECO:0000259" key="3">
    <source>
        <dbReference type="Pfam" id="PF02397"/>
    </source>
</evidence>
<dbReference type="RefSeq" id="WP_256322468.1">
    <property type="nucleotide sequence ID" value="NZ_JANGCN010000036.1"/>
</dbReference>
<dbReference type="InterPro" id="IPR003362">
    <property type="entry name" value="Bact_transf"/>
</dbReference>
<comment type="similarity">
    <text evidence="1">Belongs to the bacterial sugar transferase family.</text>
</comment>
<evidence type="ECO:0000256" key="1">
    <source>
        <dbReference type="ARBA" id="ARBA00006464"/>
    </source>
</evidence>
<name>A0AAW5KT30_9FIRM</name>
<feature type="domain" description="Bacterial sugar transferase" evidence="3">
    <location>
        <begin position="35"/>
        <end position="227"/>
    </location>
</feature>
<evidence type="ECO:0000256" key="2">
    <source>
        <dbReference type="SAM" id="Phobius"/>
    </source>
</evidence>
<sequence>MILCKWNDLPDDMRIDEVRPYYEILAKKQGQIFFKRVFDFVVALIMLIVLCIPMIIISIWIKIDSKGPVFYRQERVTTNGEHFKIHKFRTMVSNADKIGTQVTVDNDSRITNVGSKLRRVRLDELPQLIDVLQGTMSFVGTRPEAVKYVDQYKPEYMATLLMPAGITSEASIRYKDEDKLLKKADDVDKAYVENVLPGKMKYNLESIKKFSFWGEIVTMFRTVLAVLGKDYK</sequence>
<dbReference type="Pfam" id="PF02397">
    <property type="entry name" value="Bac_transf"/>
    <property type="match status" value="1"/>
</dbReference>
<keyword evidence="2" id="KW-1133">Transmembrane helix</keyword>